<dbReference type="AlphaFoldDB" id="A0A5C6FCS9"/>
<comment type="caution">
    <text evidence="2">The sequence shown here is derived from an EMBL/GenBank/DDBJ whole genome shotgun (WGS) entry which is preliminary data.</text>
</comment>
<dbReference type="OrthoDB" id="258133at2"/>
<evidence type="ECO:0000313" key="3">
    <source>
        <dbReference type="Proteomes" id="UP000316476"/>
    </source>
</evidence>
<reference evidence="2 3" key="1">
    <citation type="submission" date="2019-02" db="EMBL/GenBank/DDBJ databases">
        <title>Deep-cultivation of Planctomycetes and their phenomic and genomic characterization uncovers novel biology.</title>
        <authorList>
            <person name="Wiegand S."/>
            <person name="Jogler M."/>
            <person name="Boedeker C."/>
            <person name="Pinto D."/>
            <person name="Vollmers J."/>
            <person name="Rivas-Marin E."/>
            <person name="Kohn T."/>
            <person name="Peeters S.H."/>
            <person name="Heuer A."/>
            <person name="Rast P."/>
            <person name="Oberbeckmann S."/>
            <person name="Bunk B."/>
            <person name="Jeske O."/>
            <person name="Meyerdierks A."/>
            <person name="Storesund J.E."/>
            <person name="Kallscheuer N."/>
            <person name="Luecker S."/>
            <person name="Lage O.M."/>
            <person name="Pohl T."/>
            <person name="Merkel B.J."/>
            <person name="Hornburger P."/>
            <person name="Mueller R.-W."/>
            <person name="Bruemmer F."/>
            <person name="Labrenz M."/>
            <person name="Spormann A.M."/>
            <person name="Op Den Camp H."/>
            <person name="Overmann J."/>
            <person name="Amann R."/>
            <person name="Jetten M.S.M."/>
            <person name="Mascher T."/>
            <person name="Medema M.H."/>
            <person name="Devos D.P."/>
            <person name="Kaster A.-K."/>
            <person name="Ovreas L."/>
            <person name="Rohde M."/>
            <person name="Galperin M.Y."/>
            <person name="Jogler C."/>
        </authorList>
    </citation>
    <scope>NUCLEOTIDE SEQUENCE [LARGE SCALE GENOMIC DNA]</scope>
    <source>
        <strain evidence="2 3">V7</strain>
    </source>
</reference>
<dbReference type="InterPro" id="IPR035901">
    <property type="entry name" value="GIY-YIG_endonuc_sf"/>
</dbReference>
<proteinExistence type="predicted"/>
<organism evidence="2 3">
    <name type="scientific">Crateriforma conspicua</name>
    <dbReference type="NCBI Taxonomy" id="2527996"/>
    <lineage>
        <taxon>Bacteria</taxon>
        <taxon>Pseudomonadati</taxon>
        <taxon>Planctomycetota</taxon>
        <taxon>Planctomycetia</taxon>
        <taxon>Planctomycetales</taxon>
        <taxon>Planctomycetaceae</taxon>
        <taxon>Crateriforma</taxon>
    </lineage>
</organism>
<dbReference type="SUPFAM" id="SSF82771">
    <property type="entry name" value="GIY-YIG endonuclease"/>
    <property type="match status" value="1"/>
</dbReference>
<dbReference type="CDD" id="cd10446">
    <property type="entry name" value="GIY-YIG_unchar_1"/>
    <property type="match status" value="1"/>
</dbReference>
<dbReference type="EMBL" id="SJPZ01000010">
    <property type="protein sequence ID" value="TWU59513.1"/>
    <property type="molecule type" value="Genomic_DNA"/>
</dbReference>
<dbReference type="RefSeq" id="WP_146416605.1">
    <property type="nucleotide sequence ID" value="NZ_SJPZ01000010.1"/>
</dbReference>
<dbReference type="PROSITE" id="PS50164">
    <property type="entry name" value="GIY_YIG"/>
    <property type="match status" value="1"/>
</dbReference>
<evidence type="ECO:0000313" key="2">
    <source>
        <dbReference type="EMBL" id="TWU59513.1"/>
    </source>
</evidence>
<sequence>MLKLVDLIRLSNIDLGDFKIHCAIDNKRSEWRPLEQYFAGTFELGQSQQTQKNFECENVLSLINLSNSRLWLYVGVYRVFGVEPADDWDGYIYDLRRLPGLDHLDGRAVIDFQKTFRASYLVGKRYEDQLIVNAIRPERMSIADFPGFNSVLLSFEMLRSIVRQDNPSWRTALSNVAGVYVITDRESGYQYVGSAYGGVGLWQRWAEYTRTGHGGNKELRKLLRDEGDDYAENFQFSLVEVCDINASSDYIISREGHWKDVLLSREFGYNRN</sequence>
<dbReference type="Gene3D" id="3.40.1440.10">
    <property type="entry name" value="GIY-YIG endonuclease"/>
    <property type="match status" value="1"/>
</dbReference>
<evidence type="ECO:0000259" key="1">
    <source>
        <dbReference type="PROSITE" id="PS50164"/>
    </source>
</evidence>
<name>A0A5C6FCS9_9PLAN</name>
<feature type="domain" description="GIY-YIG" evidence="1">
    <location>
        <begin position="175"/>
        <end position="271"/>
    </location>
</feature>
<dbReference type="Proteomes" id="UP000316476">
    <property type="component" value="Unassembled WGS sequence"/>
</dbReference>
<gene>
    <name evidence="2" type="ORF">V7x_56130</name>
</gene>
<dbReference type="Pfam" id="PF01541">
    <property type="entry name" value="GIY-YIG"/>
    <property type="match status" value="1"/>
</dbReference>
<protein>
    <recommendedName>
        <fullName evidence="1">GIY-YIG domain-containing protein</fullName>
    </recommendedName>
</protein>
<accession>A0A5C6FCS9</accession>
<dbReference type="InterPro" id="IPR000305">
    <property type="entry name" value="GIY-YIG_endonuc"/>
</dbReference>